<sequence>MLPNITNSNEEVVNYLFRTYKHNEEMVYTLSLNQLHNLELAMPIFNTLASLSKSDFTLFMVNLKKINSDNDVLLILGSAVADTLTCMVQSETFYEGYSQGNKQTFHLLLKLLELIRDIVILERLDNRRRSVVINIFEKCSIRMKSHADIYDKIVRFITQLKQSELRESLKENLDGQEVRSTNNNVIKSNQKTILKNRDPLVRTIDNYCVSVASTKNNNLSENINTKEGSRTPKVMEEAIVPPAKKVALNAFELMMKSSKLLKKNKK</sequence>
<evidence type="ECO:0000313" key="1">
    <source>
        <dbReference type="EMBL" id="JAV58236.1"/>
    </source>
</evidence>
<accession>A0A1Y1KFP8</accession>
<dbReference type="AlphaFoldDB" id="A0A1Y1KFP8"/>
<proteinExistence type="predicted"/>
<organism evidence="1">
    <name type="scientific">Photinus pyralis</name>
    <name type="common">Common eastern firefly</name>
    <name type="synonym">Lampyris pyralis</name>
    <dbReference type="NCBI Taxonomy" id="7054"/>
    <lineage>
        <taxon>Eukaryota</taxon>
        <taxon>Metazoa</taxon>
        <taxon>Ecdysozoa</taxon>
        <taxon>Arthropoda</taxon>
        <taxon>Hexapoda</taxon>
        <taxon>Insecta</taxon>
        <taxon>Pterygota</taxon>
        <taxon>Neoptera</taxon>
        <taxon>Endopterygota</taxon>
        <taxon>Coleoptera</taxon>
        <taxon>Polyphaga</taxon>
        <taxon>Elateriformia</taxon>
        <taxon>Elateroidea</taxon>
        <taxon>Lampyridae</taxon>
        <taxon>Lampyrinae</taxon>
        <taxon>Photinus</taxon>
    </lineage>
</organism>
<protein>
    <submittedName>
        <fullName evidence="1">Uncharacterized protein</fullName>
    </submittedName>
</protein>
<reference evidence="1" key="1">
    <citation type="journal article" date="2016" name="Sci. Rep.">
        <title>Molecular characterization of firefly nuptial gifts: a multi-omics approach sheds light on postcopulatory sexual selection.</title>
        <authorList>
            <person name="Al-Wathiqui N."/>
            <person name="Fallon T.R."/>
            <person name="South A."/>
            <person name="Weng J.K."/>
            <person name="Lewis S.M."/>
        </authorList>
    </citation>
    <scope>NUCLEOTIDE SEQUENCE</scope>
</reference>
<name>A0A1Y1KFP8_PHOPY</name>
<dbReference type="EMBL" id="GEZM01088371">
    <property type="protein sequence ID" value="JAV58236.1"/>
    <property type="molecule type" value="Transcribed_RNA"/>
</dbReference>